<dbReference type="PROSITE" id="PS51257">
    <property type="entry name" value="PROKAR_LIPOPROTEIN"/>
    <property type="match status" value="1"/>
</dbReference>
<evidence type="ECO:0000256" key="3">
    <source>
        <dbReference type="SAM" id="SignalP"/>
    </source>
</evidence>
<evidence type="ECO:0000256" key="1">
    <source>
        <dbReference type="SAM" id="MobiDB-lite"/>
    </source>
</evidence>
<sequence length="387" mass="43691">MKRVLSLAIVLMLAFSCVFTAFAQTDDTASPDEAKKVTELKITKLPDKLTYTSEDVIEPDIDLSKIADENAIEESLIKYFSQFNLELKLDLTGIEVEAVYSDGTTEKVDAKDCKAELADPFNYGEVIKALIESEKNMPDFTEDMTEDEFKKIVTELNSKLYGMIYREYTVNVSYQDAQTSYKINFKNIWPDVPELDDRYEVVSVKAPEKVNYTKADTDFFYEADMPYDGSPESKEYYDETYFYPEFKGLEVTVKDKITGKTYTKTFDGTEEDMVYISPVDVRPDDTKTNLEVYVMGDVNEWLNLPEDEEYSTEVTGTFKVNYYANGVPSKDISSTKDTATKDTVTKSATGGNGAVQTGNPMTAVSVALVMLVASGAMFVCYRRKIEK</sequence>
<dbReference type="Gene3D" id="2.60.40.3630">
    <property type="match status" value="1"/>
</dbReference>
<dbReference type="Proteomes" id="UP001490816">
    <property type="component" value="Unassembled WGS sequence"/>
</dbReference>
<keyword evidence="2" id="KW-0812">Transmembrane</keyword>
<dbReference type="EMBL" id="JBBMEZ010000010">
    <property type="protein sequence ID" value="MEQ2469725.1"/>
    <property type="molecule type" value="Genomic_DNA"/>
</dbReference>
<name>A0ABV1F8N1_9FIRM</name>
<evidence type="ECO:0008006" key="6">
    <source>
        <dbReference type="Google" id="ProtNLM"/>
    </source>
</evidence>
<gene>
    <name evidence="4" type="ORF">WMO39_05165</name>
</gene>
<feature type="signal peptide" evidence="3">
    <location>
        <begin position="1"/>
        <end position="23"/>
    </location>
</feature>
<dbReference type="RefSeq" id="WP_015522699.1">
    <property type="nucleotide sequence ID" value="NZ_JBBMEZ010000010.1"/>
</dbReference>
<keyword evidence="5" id="KW-1185">Reference proteome</keyword>
<evidence type="ECO:0000313" key="4">
    <source>
        <dbReference type="EMBL" id="MEQ2469725.1"/>
    </source>
</evidence>
<keyword evidence="3" id="KW-0732">Signal</keyword>
<comment type="caution">
    <text evidence="4">The sequence shown here is derived from an EMBL/GenBank/DDBJ whole genome shotgun (WGS) entry which is preliminary data.</text>
</comment>
<proteinExistence type="predicted"/>
<reference evidence="4 5" key="1">
    <citation type="submission" date="2024-03" db="EMBL/GenBank/DDBJ databases">
        <title>Human intestinal bacterial collection.</title>
        <authorList>
            <person name="Pauvert C."/>
            <person name="Hitch T.C.A."/>
            <person name="Clavel T."/>
        </authorList>
    </citation>
    <scope>NUCLEOTIDE SEQUENCE [LARGE SCALE GENOMIC DNA]</scope>
    <source>
        <strain evidence="4 5">CLA-JM-H38</strain>
    </source>
</reference>
<keyword evidence="2" id="KW-0472">Membrane</keyword>
<accession>A0ABV1F8N1</accession>
<protein>
    <recommendedName>
        <fullName evidence="6">LPXTG-motif cell wall anchor domain-containing protein</fullName>
    </recommendedName>
</protein>
<evidence type="ECO:0000313" key="5">
    <source>
        <dbReference type="Proteomes" id="UP001490816"/>
    </source>
</evidence>
<feature type="transmembrane region" description="Helical" evidence="2">
    <location>
        <begin position="361"/>
        <end position="381"/>
    </location>
</feature>
<feature type="chain" id="PRO_5046513996" description="LPXTG-motif cell wall anchor domain-containing protein" evidence="3">
    <location>
        <begin position="24"/>
        <end position="387"/>
    </location>
</feature>
<evidence type="ECO:0000256" key="2">
    <source>
        <dbReference type="SAM" id="Phobius"/>
    </source>
</evidence>
<organism evidence="4 5">
    <name type="scientific">Ruminococcoides intestinale</name>
    <dbReference type="NCBI Taxonomy" id="3133162"/>
    <lineage>
        <taxon>Bacteria</taxon>
        <taxon>Bacillati</taxon>
        <taxon>Bacillota</taxon>
        <taxon>Clostridia</taxon>
        <taxon>Eubacteriales</taxon>
        <taxon>Oscillospiraceae</taxon>
        <taxon>Ruminococcoides</taxon>
    </lineage>
</organism>
<keyword evidence="2" id="KW-1133">Transmembrane helix</keyword>
<feature type="region of interest" description="Disordered" evidence="1">
    <location>
        <begin position="332"/>
        <end position="356"/>
    </location>
</feature>